<gene>
    <name evidence="1" type="ORF">FDG2_0207</name>
</gene>
<dbReference type="Proteomes" id="UP000199013">
    <property type="component" value="Unassembled WGS sequence"/>
</dbReference>
<dbReference type="EMBL" id="FLUV01000084">
    <property type="protein sequence ID" value="SBW17413.1"/>
    <property type="molecule type" value="Genomic_DNA"/>
</dbReference>
<name>A0A1C3NT29_9ACTN</name>
<organism evidence="1 2">
    <name type="scientific">Candidatus Protofrankia californiensis</name>
    <dbReference type="NCBI Taxonomy" id="1839754"/>
    <lineage>
        <taxon>Bacteria</taxon>
        <taxon>Bacillati</taxon>
        <taxon>Actinomycetota</taxon>
        <taxon>Actinomycetes</taxon>
        <taxon>Frankiales</taxon>
        <taxon>Frankiaceae</taxon>
        <taxon>Protofrankia</taxon>
    </lineage>
</organism>
<evidence type="ECO:0000313" key="2">
    <source>
        <dbReference type="Proteomes" id="UP000199013"/>
    </source>
</evidence>
<dbReference type="AlphaFoldDB" id="A0A1C3NT29"/>
<evidence type="ECO:0000313" key="1">
    <source>
        <dbReference type="EMBL" id="SBW17413.1"/>
    </source>
</evidence>
<protein>
    <submittedName>
        <fullName evidence="1">Uncharacterized protein</fullName>
    </submittedName>
</protein>
<reference evidence="2" key="1">
    <citation type="submission" date="2016-02" db="EMBL/GenBank/DDBJ databases">
        <authorList>
            <person name="Wibberg D."/>
        </authorList>
    </citation>
    <scope>NUCLEOTIDE SEQUENCE [LARGE SCALE GENOMIC DNA]</scope>
</reference>
<proteinExistence type="predicted"/>
<accession>A0A1C3NT29</accession>
<sequence>MAWEALARPPLADFALTITLEKQTLSLPGTDVFWTPRLSHNDPATWASRTAGAPVSESHVLFRSRD</sequence>
<keyword evidence="2" id="KW-1185">Reference proteome</keyword>